<proteinExistence type="predicted"/>
<gene>
    <name evidence="1" type="ORF">CON36_35195</name>
</gene>
<sequence length="83" mass="9719">MKKLGTFGMALTIVGLLLVILVAKNEFCGPNNIIEVKPQAEDFQKEIEKSKKNPYEGMVIHDYTERIPYQPEESMQIWEQWYK</sequence>
<name>A0A9X6SS38_BACCE</name>
<accession>A0A9X6SS38</accession>
<organism evidence="1 2">
    <name type="scientific">Bacillus cereus</name>
    <dbReference type="NCBI Taxonomy" id="1396"/>
    <lineage>
        <taxon>Bacteria</taxon>
        <taxon>Bacillati</taxon>
        <taxon>Bacillota</taxon>
        <taxon>Bacilli</taxon>
        <taxon>Bacillales</taxon>
        <taxon>Bacillaceae</taxon>
        <taxon>Bacillus</taxon>
        <taxon>Bacillus cereus group</taxon>
    </lineage>
</organism>
<evidence type="ECO:0000313" key="2">
    <source>
        <dbReference type="Proteomes" id="UP000219922"/>
    </source>
</evidence>
<reference evidence="1 2" key="1">
    <citation type="submission" date="2017-09" db="EMBL/GenBank/DDBJ databases">
        <title>Large-scale bioinformatics analysis of Bacillus genomes uncovers conserved roles of natural products in bacterial physiology.</title>
        <authorList>
            <consortium name="Agbiome Team Llc"/>
            <person name="Bleich R.M."/>
            <person name="Grubbs K.J."/>
            <person name="Santa Maria K.C."/>
            <person name="Allen S.E."/>
            <person name="Farag S."/>
            <person name="Shank E.A."/>
            <person name="Bowers A."/>
        </authorList>
    </citation>
    <scope>NUCLEOTIDE SEQUENCE [LARGE SCALE GENOMIC DNA]</scope>
    <source>
        <strain evidence="1 2">AFS092789</strain>
    </source>
</reference>
<dbReference type="Proteomes" id="UP000219922">
    <property type="component" value="Unassembled WGS sequence"/>
</dbReference>
<dbReference type="AlphaFoldDB" id="A0A9X6SS38"/>
<dbReference type="EMBL" id="NVMX01000243">
    <property type="protein sequence ID" value="PDZ94180.1"/>
    <property type="molecule type" value="Genomic_DNA"/>
</dbReference>
<comment type="caution">
    <text evidence="1">The sequence shown here is derived from an EMBL/GenBank/DDBJ whole genome shotgun (WGS) entry which is preliminary data.</text>
</comment>
<protein>
    <submittedName>
        <fullName evidence="1">Uncharacterized protein</fullName>
    </submittedName>
</protein>
<dbReference type="RefSeq" id="WP_098007235.1">
    <property type="nucleotide sequence ID" value="NZ_NVMX01000243.1"/>
</dbReference>
<evidence type="ECO:0000313" key="1">
    <source>
        <dbReference type="EMBL" id="PDZ94180.1"/>
    </source>
</evidence>